<feature type="domain" description="HTH iclR-type" evidence="5">
    <location>
        <begin position="33"/>
        <end position="94"/>
    </location>
</feature>
<comment type="caution">
    <text evidence="7">The sequence shown here is derived from an EMBL/GenBank/DDBJ whole genome shotgun (WGS) entry which is preliminary data.</text>
</comment>
<dbReference type="PANTHER" id="PTHR30136:SF24">
    <property type="entry name" value="HTH-TYPE TRANSCRIPTIONAL REPRESSOR ALLR"/>
    <property type="match status" value="1"/>
</dbReference>
<dbReference type="Gene3D" id="1.10.10.10">
    <property type="entry name" value="Winged helix-like DNA-binding domain superfamily/Winged helix DNA-binding domain"/>
    <property type="match status" value="1"/>
</dbReference>
<dbReference type="SMART" id="SM00346">
    <property type="entry name" value="HTH_ICLR"/>
    <property type="match status" value="1"/>
</dbReference>
<dbReference type="InterPro" id="IPR005471">
    <property type="entry name" value="Tscrpt_reg_IclR_N"/>
</dbReference>
<evidence type="ECO:0000256" key="2">
    <source>
        <dbReference type="ARBA" id="ARBA00023125"/>
    </source>
</evidence>
<dbReference type="SUPFAM" id="SSF55781">
    <property type="entry name" value="GAF domain-like"/>
    <property type="match status" value="1"/>
</dbReference>
<dbReference type="GO" id="GO:0003700">
    <property type="term" value="F:DNA-binding transcription factor activity"/>
    <property type="evidence" value="ECO:0007669"/>
    <property type="project" value="TreeGrafter"/>
</dbReference>
<proteinExistence type="predicted"/>
<name>A0A917BLC1_9HYPH</name>
<keyword evidence="8" id="KW-1185">Reference proteome</keyword>
<evidence type="ECO:0000313" key="7">
    <source>
        <dbReference type="EMBL" id="GGF48867.1"/>
    </source>
</evidence>
<dbReference type="InterPro" id="IPR014757">
    <property type="entry name" value="Tscrpt_reg_IclR_C"/>
</dbReference>
<organism evidence="7 8">
    <name type="scientific">Azorhizobium oxalatiphilum</name>
    <dbReference type="NCBI Taxonomy" id="980631"/>
    <lineage>
        <taxon>Bacteria</taxon>
        <taxon>Pseudomonadati</taxon>
        <taxon>Pseudomonadota</taxon>
        <taxon>Alphaproteobacteria</taxon>
        <taxon>Hyphomicrobiales</taxon>
        <taxon>Xanthobacteraceae</taxon>
        <taxon>Azorhizobium</taxon>
    </lineage>
</organism>
<dbReference type="PROSITE" id="PS51077">
    <property type="entry name" value="HTH_ICLR"/>
    <property type="match status" value="1"/>
</dbReference>
<dbReference type="PROSITE" id="PS51078">
    <property type="entry name" value="ICLR_ED"/>
    <property type="match status" value="1"/>
</dbReference>
<dbReference type="PANTHER" id="PTHR30136">
    <property type="entry name" value="HELIX-TURN-HELIX TRANSCRIPTIONAL REGULATOR, ICLR FAMILY"/>
    <property type="match status" value="1"/>
</dbReference>
<accession>A0A917BLC1</accession>
<keyword evidence="3" id="KW-0804">Transcription</keyword>
<protein>
    <submittedName>
        <fullName evidence="7">IclR family transcriptional regulator</fullName>
    </submittedName>
</protein>
<dbReference type="Proteomes" id="UP000606044">
    <property type="component" value="Unassembled WGS sequence"/>
</dbReference>
<dbReference type="EMBL" id="BMCT01000001">
    <property type="protein sequence ID" value="GGF48867.1"/>
    <property type="molecule type" value="Genomic_DNA"/>
</dbReference>
<keyword evidence="2" id="KW-0238">DNA-binding</keyword>
<reference evidence="7" key="2">
    <citation type="submission" date="2020-09" db="EMBL/GenBank/DDBJ databases">
        <authorList>
            <person name="Sun Q."/>
            <person name="Sedlacek I."/>
        </authorList>
    </citation>
    <scope>NUCLEOTIDE SEQUENCE</scope>
    <source>
        <strain evidence="7">CCM 7897</strain>
    </source>
</reference>
<evidence type="ECO:0000256" key="1">
    <source>
        <dbReference type="ARBA" id="ARBA00023015"/>
    </source>
</evidence>
<dbReference type="GO" id="GO:0003677">
    <property type="term" value="F:DNA binding"/>
    <property type="evidence" value="ECO:0007669"/>
    <property type="project" value="UniProtKB-KW"/>
</dbReference>
<evidence type="ECO:0000256" key="3">
    <source>
        <dbReference type="ARBA" id="ARBA00023163"/>
    </source>
</evidence>
<gene>
    <name evidence="7" type="primary">blcR</name>
    <name evidence="7" type="ORF">GCM10007301_05140</name>
</gene>
<feature type="domain" description="IclR-ED" evidence="6">
    <location>
        <begin position="95"/>
        <end position="282"/>
    </location>
</feature>
<evidence type="ECO:0000313" key="8">
    <source>
        <dbReference type="Proteomes" id="UP000606044"/>
    </source>
</evidence>
<dbReference type="InterPro" id="IPR036390">
    <property type="entry name" value="WH_DNA-bd_sf"/>
</dbReference>
<evidence type="ECO:0000259" key="6">
    <source>
        <dbReference type="PROSITE" id="PS51078"/>
    </source>
</evidence>
<dbReference type="Gene3D" id="3.30.450.40">
    <property type="match status" value="1"/>
</dbReference>
<dbReference type="GO" id="GO:0045892">
    <property type="term" value="P:negative regulation of DNA-templated transcription"/>
    <property type="evidence" value="ECO:0007669"/>
    <property type="project" value="TreeGrafter"/>
</dbReference>
<dbReference type="InterPro" id="IPR050707">
    <property type="entry name" value="HTH_MetabolicPath_Reg"/>
</dbReference>
<evidence type="ECO:0000259" key="5">
    <source>
        <dbReference type="PROSITE" id="PS51077"/>
    </source>
</evidence>
<dbReference type="SUPFAM" id="SSF46785">
    <property type="entry name" value="Winged helix' DNA-binding domain"/>
    <property type="match status" value="1"/>
</dbReference>
<feature type="region of interest" description="Disordered" evidence="4">
    <location>
        <begin position="1"/>
        <end position="33"/>
    </location>
</feature>
<sequence>MLWPRAARRETAHERTRMTTAPHIPPEPQSESVPALRRAVRVLDFVGAAPHPPHAADIARALGLPKSTAHGLIACMVELELLTRGADGTLRLGSHLMRWAGGFLGQTDMVSAFRDVLAESPALGDHTVTLSLLDGTDVVYLACRNSPAPLGITFRIGMRLPAQFTATGKAVLATLPPARVAALLQGPWPAGLTPHSVAGLPDLTRELEETRARGFSIDDGQVREGMVCLGAAVRDHSTLEDGPATAGIAISLLAHEASETRRAELAGHLTRIAAALSSRLGAG</sequence>
<evidence type="ECO:0000256" key="4">
    <source>
        <dbReference type="SAM" id="MobiDB-lite"/>
    </source>
</evidence>
<reference evidence="7" key="1">
    <citation type="journal article" date="2014" name="Int. J. Syst. Evol. Microbiol.">
        <title>Complete genome sequence of Corynebacterium casei LMG S-19264T (=DSM 44701T), isolated from a smear-ripened cheese.</title>
        <authorList>
            <consortium name="US DOE Joint Genome Institute (JGI-PGF)"/>
            <person name="Walter F."/>
            <person name="Albersmeier A."/>
            <person name="Kalinowski J."/>
            <person name="Ruckert C."/>
        </authorList>
    </citation>
    <scope>NUCLEOTIDE SEQUENCE</scope>
    <source>
        <strain evidence="7">CCM 7897</strain>
    </source>
</reference>
<dbReference type="AlphaFoldDB" id="A0A917BLC1"/>
<dbReference type="InterPro" id="IPR029016">
    <property type="entry name" value="GAF-like_dom_sf"/>
</dbReference>
<keyword evidence="1" id="KW-0805">Transcription regulation</keyword>
<dbReference type="InterPro" id="IPR036388">
    <property type="entry name" value="WH-like_DNA-bd_sf"/>
</dbReference>
<dbReference type="Pfam" id="PF01614">
    <property type="entry name" value="IclR_C"/>
    <property type="match status" value="1"/>
</dbReference>
<feature type="compositionally biased region" description="Basic and acidic residues" evidence="4">
    <location>
        <begin position="7"/>
        <end position="17"/>
    </location>
</feature>
<dbReference type="Pfam" id="PF09339">
    <property type="entry name" value="HTH_IclR"/>
    <property type="match status" value="1"/>
</dbReference>